<dbReference type="GO" id="GO:0003700">
    <property type="term" value="F:DNA-binding transcription factor activity"/>
    <property type="evidence" value="ECO:0007669"/>
    <property type="project" value="InterPro"/>
</dbReference>
<evidence type="ECO:0000259" key="5">
    <source>
        <dbReference type="PROSITE" id="PS01124"/>
    </source>
</evidence>
<dbReference type="EMBL" id="CP019343">
    <property type="protein sequence ID" value="ARN73254.1"/>
    <property type="molecule type" value="Genomic_DNA"/>
</dbReference>
<dbReference type="PANTHER" id="PTHR43280">
    <property type="entry name" value="ARAC-FAMILY TRANSCRIPTIONAL REGULATOR"/>
    <property type="match status" value="1"/>
</dbReference>
<dbReference type="InterPro" id="IPR018062">
    <property type="entry name" value="HTH_AraC-typ_CS"/>
</dbReference>
<dbReference type="AlphaFoldDB" id="A0A1X9N827"/>
<dbReference type="SMART" id="SM00342">
    <property type="entry name" value="HTH_ARAC"/>
    <property type="match status" value="1"/>
</dbReference>
<feature type="transmembrane region" description="Helical" evidence="4">
    <location>
        <begin position="188"/>
        <end position="206"/>
    </location>
</feature>
<accession>A0A1X9N827</accession>
<dbReference type="KEGG" id="osg:BST96_03510"/>
<dbReference type="PROSITE" id="PS00041">
    <property type="entry name" value="HTH_ARAC_FAMILY_1"/>
    <property type="match status" value="1"/>
</dbReference>
<keyword evidence="4" id="KW-0812">Transmembrane</keyword>
<organism evidence="6 7">
    <name type="scientific">Oceanicoccus sagamiensis</name>
    <dbReference type="NCBI Taxonomy" id="716816"/>
    <lineage>
        <taxon>Bacteria</taxon>
        <taxon>Pseudomonadati</taxon>
        <taxon>Pseudomonadota</taxon>
        <taxon>Gammaproteobacteria</taxon>
        <taxon>Cellvibrionales</taxon>
        <taxon>Spongiibacteraceae</taxon>
        <taxon>Oceanicoccus</taxon>
    </lineage>
</organism>
<evidence type="ECO:0000313" key="7">
    <source>
        <dbReference type="Proteomes" id="UP000193450"/>
    </source>
</evidence>
<dbReference type="RefSeq" id="WP_085757363.1">
    <property type="nucleotide sequence ID" value="NZ_CP019343.1"/>
</dbReference>
<dbReference type="InterPro" id="IPR009057">
    <property type="entry name" value="Homeodomain-like_sf"/>
</dbReference>
<dbReference type="STRING" id="716816.BST96_03510"/>
<feature type="transmembrane region" description="Helical" evidence="4">
    <location>
        <begin position="61"/>
        <end position="83"/>
    </location>
</feature>
<keyword evidence="1" id="KW-0805">Transcription regulation</keyword>
<dbReference type="SUPFAM" id="SSF46689">
    <property type="entry name" value="Homeodomain-like"/>
    <property type="match status" value="1"/>
</dbReference>
<evidence type="ECO:0000313" key="6">
    <source>
        <dbReference type="EMBL" id="ARN73254.1"/>
    </source>
</evidence>
<dbReference type="InterPro" id="IPR018060">
    <property type="entry name" value="HTH_AraC"/>
</dbReference>
<gene>
    <name evidence="6" type="ORF">BST96_03510</name>
</gene>
<dbReference type="PANTHER" id="PTHR43280:SF29">
    <property type="entry name" value="ARAC-FAMILY TRANSCRIPTIONAL REGULATOR"/>
    <property type="match status" value="1"/>
</dbReference>
<keyword evidence="4" id="KW-0472">Membrane</keyword>
<feature type="transmembrane region" description="Helical" evidence="4">
    <location>
        <begin position="157"/>
        <end position="176"/>
    </location>
</feature>
<feature type="transmembrane region" description="Helical" evidence="4">
    <location>
        <begin position="95"/>
        <end position="114"/>
    </location>
</feature>
<keyword evidence="3" id="KW-0804">Transcription</keyword>
<reference evidence="6 7" key="1">
    <citation type="submission" date="2016-11" db="EMBL/GenBank/DDBJ databases">
        <title>Trade-off between light-utilization and light-protection in marine flavobacteria.</title>
        <authorList>
            <person name="Kumagai Y."/>
        </authorList>
    </citation>
    <scope>NUCLEOTIDE SEQUENCE [LARGE SCALE GENOMIC DNA]</scope>
    <source>
        <strain evidence="6 7">NBRC 107125</strain>
    </source>
</reference>
<feature type="transmembrane region" description="Helical" evidence="4">
    <location>
        <begin position="6"/>
        <end position="26"/>
    </location>
</feature>
<name>A0A1X9N827_9GAMM</name>
<keyword evidence="4" id="KW-1133">Transmembrane helix</keyword>
<dbReference type="OrthoDB" id="345413at2"/>
<evidence type="ECO:0000256" key="2">
    <source>
        <dbReference type="ARBA" id="ARBA00023125"/>
    </source>
</evidence>
<feature type="domain" description="HTH araC/xylS-type" evidence="5">
    <location>
        <begin position="258"/>
        <end position="363"/>
    </location>
</feature>
<sequence>MEIVQASAITFAMSQLVLSAILLFRAEGRQGAWSMQRRLYGLLLIAIVAYLMVPVTRVWGLSSWMTSLSTAVPGMFWLFSASLFDDHFRLRRWQVALVSVSVFLPMLGKLASSVESGLPWLVFYMLPQALEFVMLALTLLVVARFWKVDLIESRRRLRLWFCGLNGVYIFLLILFREVLFPGADWLTSLQYLPVGLMLLATNAILLEYRHGLLDTRQTLSIAPAPVVLDGASEQPAAPTPVIEAKATVAAEVDPELVARLQALVEAEGAYREMGLTIGQLASQLEIPEYRLRQTINAGLGYRNFNDFLNSYRVKEAAERLADPTQKELPVLTIALDIGFRSLSSFNKAFKSTYQTTPTAFRKSHLPQSE</sequence>
<feature type="transmembrane region" description="Helical" evidence="4">
    <location>
        <begin position="38"/>
        <end position="55"/>
    </location>
</feature>
<proteinExistence type="predicted"/>
<feature type="transmembrane region" description="Helical" evidence="4">
    <location>
        <begin position="120"/>
        <end position="145"/>
    </location>
</feature>
<evidence type="ECO:0000256" key="4">
    <source>
        <dbReference type="SAM" id="Phobius"/>
    </source>
</evidence>
<dbReference type="Gene3D" id="1.10.10.60">
    <property type="entry name" value="Homeodomain-like"/>
    <property type="match status" value="1"/>
</dbReference>
<dbReference type="PROSITE" id="PS01124">
    <property type="entry name" value="HTH_ARAC_FAMILY_2"/>
    <property type="match status" value="1"/>
</dbReference>
<dbReference type="GO" id="GO:0043565">
    <property type="term" value="F:sequence-specific DNA binding"/>
    <property type="evidence" value="ECO:0007669"/>
    <property type="project" value="InterPro"/>
</dbReference>
<evidence type="ECO:0000256" key="1">
    <source>
        <dbReference type="ARBA" id="ARBA00023015"/>
    </source>
</evidence>
<dbReference type="Pfam" id="PF12833">
    <property type="entry name" value="HTH_18"/>
    <property type="match status" value="1"/>
</dbReference>
<protein>
    <recommendedName>
        <fullName evidence="5">HTH araC/xylS-type domain-containing protein</fullName>
    </recommendedName>
</protein>
<evidence type="ECO:0000256" key="3">
    <source>
        <dbReference type="ARBA" id="ARBA00023163"/>
    </source>
</evidence>
<keyword evidence="7" id="KW-1185">Reference proteome</keyword>
<keyword evidence="2" id="KW-0238">DNA-binding</keyword>
<dbReference type="Proteomes" id="UP000193450">
    <property type="component" value="Chromosome"/>
</dbReference>